<comment type="caution">
    <text evidence="2">The sequence shown here is derived from an EMBL/GenBank/DDBJ whole genome shotgun (WGS) entry which is preliminary data.</text>
</comment>
<dbReference type="Proteomes" id="UP000242188">
    <property type="component" value="Unassembled WGS sequence"/>
</dbReference>
<feature type="compositionally biased region" description="Low complexity" evidence="1">
    <location>
        <begin position="363"/>
        <end position="373"/>
    </location>
</feature>
<feature type="compositionally biased region" description="Basic and acidic residues" evidence="1">
    <location>
        <begin position="219"/>
        <end position="246"/>
    </location>
</feature>
<feature type="region of interest" description="Disordered" evidence="1">
    <location>
        <begin position="1"/>
        <end position="27"/>
    </location>
</feature>
<gene>
    <name evidence="2" type="ORF">KP79_PYT05176</name>
</gene>
<feature type="compositionally biased region" description="Polar residues" evidence="1">
    <location>
        <begin position="175"/>
        <end position="188"/>
    </location>
</feature>
<feature type="compositionally biased region" description="Polar residues" evidence="1">
    <location>
        <begin position="290"/>
        <end position="300"/>
    </location>
</feature>
<reference evidence="2 3" key="1">
    <citation type="journal article" date="2017" name="Nat. Ecol. Evol.">
        <title>Scallop genome provides insights into evolution of bilaterian karyotype and development.</title>
        <authorList>
            <person name="Wang S."/>
            <person name="Zhang J."/>
            <person name="Jiao W."/>
            <person name="Li J."/>
            <person name="Xun X."/>
            <person name="Sun Y."/>
            <person name="Guo X."/>
            <person name="Huan P."/>
            <person name="Dong B."/>
            <person name="Zhang L."/>
            <person name="Hu X."/>
            <person name="Sun X."/>
            <person name="Wang J."/>
            <person name="Zhao C."/>
            <person name="Wang Y."/>
            <person name="Wang D."/>
            <person name="Huang X."/>
            <person name="Wang R."/>
            <person name="Lv J."/>
            <person name="Li Y."/>
            <person name="Zhang Z."/>
            <person name="Liu B."/>
            <person name="Lu W."/>
            <person name="Hui Y."/>
            <person name="Liang J."/>
            <person name="Zhou Z."/>
            <person name="Hou R."/>
            <person name="Li X."/>
            <person name="Liu Y."/>
            <person name="Li H."/>
            <person name="Ning X."/>
            <person name="Lin Y."/>
            <person name="Zhao L."/>
            <person name="Xing Q."/>
            <person name="Dou J."/>
            <person name="Li Y."/>
            <person name="Mao J."/>
            <person name="Guo H."/>
            <person name="Dou H."/>
            <person name="Li T."/>
            <person name="Mu C."/>
            <person name="Jiang W."/>
            <person name="Fu Q."/>
            <person name="Fu X."/>
            <person name="Miao Y."/>
            <person name="Liu J."/>
            <person name="Yu Q."/>
            <person name="Li R."/>
            <person name="Liao H."/>
            <person name="Li X."/>
            <person name="Kong Y."/>
            <person name="Jiang Z."/>
            <person name="Chourrout D."/>
            <person name="Li R."/>
            <person name="Bao Z."/>
        </authorList>
    </citation>
    <scope>NUCLEOTIDE SEQUENCE [LARGE SCALE GENOMIC DNA]</scope>
    <source>
        <strain evidence="2 3">PY_sf001</strain>
    </source>
</reference>
<dbReference type="EMBL" id="NEDP02076708">
    <property type="protein sequence ID" value="OWF35785.1"/>
    <property type="molecule type" value="Genomic_DNA"/>
</dbReference>
<evidence type="ECO:0000256" key="1">
    <source>
        <dbReference type="SAM" id="MobiDB-lite"/>
    </source>
</evidence>
<name>A0A210PH24_MIZYE</name>
<accession>A0A210PH24</accession>
<feature type="region of interest" description="Disordered" evidence="1">
    <location>
        <begin position="218"/>
        <end position="300"/>
    </location>
</feature>
<sequence>MSAVLPSATDSIPLLQQSPAHPLQLPNSSDMQRNYAFATLPSYLQYTRRETIKTDVAKDTTAYANIRQKISSTSLTIPYEKGLDTLRALQRSNNTSSAELGSILKLQKRRTDNITYNRTSSKQIINDVLTPGRQSPRTRLGSEGGSSVRSTESKLSKVKVIRARPPGRKDRLESETSSNASRSRPTSYTSWYTDDSLWSDKLVEIKERYADNSDFITSMRRDKGDDKSDNRSDVTSETDLSPRLEKNIYSPHKIKIKHSNKKIPKLKKGRFLPTIPIHDEDQRSGDGRCSSHTGSSKSTKVNINFLSKDNHDKSYIQKRRKVEFNLKPKRTVRLPPIPSKKETKVHKKPKSILKKYDEAFGDLPPSLSPSPSSGETREENVTFSWQDYLPRLRSPVPSARRQATSFFQRQNNKVKCSKEFETVASDIQSDKNDT</sequence>
<organism evidence="2 3">
    <name type="scientific">Mizuhopecten yessoensis</name>
    <name type="common">Japanese scallop</name>
    <name type="synonym">Patinopecten yessoensis</name>
    <dbReference type="NCBI Taxonomy" id="6573"/>
    <lineage>
        <taxon>Eukaryota</taxon>
        <taxon>Metazoa</taxon>
        <taxon>Spiralia</taxon>
        <taxon>Lophotrochozoa</taxon>
        <taxon>Mollusca</taxon>
        <taxon>Bivalvia</taxon>
        <taxon>Autobranchia</taxon>
        <taxon>Pteriomorphia</taxon>
        <taxon>Pectinida</taxon>
        <taxon>Pectinoidea</taxon>
        <taxon>Pectinidae</taxon>
        <taxon>Mizuhopecten</taxon>
    </lineage>
</organism>
<feature type="region of interest" description="Disordered" evidence="1">
    <location>
        <begin position="128"/>
        <end position="188"/>
    </location>
</feature>
<protein>
    <submittedName>
        <fullName evidence="2">Uncharacterized protein</fullName>
    </submittedName>
</protein>
<feature type="compositionally biased region" description="Basic and acidic residues" evidence="1">
    <location>
        <begin position="277"/>
        <end position="286"/>
    </location>
</feature>
<feature type="compositionally biased region" description="Polar residues" evidence="1">
    <location>
        <begin position="8"/>
        <end position="27"/>
    </location>
</feature>
<evidence type="ECO:0000313" key="3">
    <source>
        <dbReference type="Proteomes" id="UP000242188"/>
    </source>
</evidence>
<feature type="compositionally biased region" description="Basic residues" evidence="1">
    <location>
        <begin position="252"/>
        <end position="270"/>
    </location>
</feature>
<dbReference type="AlphaFoldDB" id="A0A210PH24"/>
<feature type="compositionally biased region" description="Basic residues" evidence="1">
    <location>
        <begin position="156"/>
        <end position="166"/>
    </location>
</feature>
<evidence type="ECO:0000313" key="2">
    <source>
        <dbReference type="EMBL" id="OWF35785.1"/>
    </source>
</evidence>
<keyword evidence="3" id="KW-1185">Reference proteome</keyword>
<proteinExistence type="predicted"/>
<feature type="region of interest" description="Disordered" evidence="1">
    <location>
        <begin position="359"/>
        <end position="379"/>
    </location>
</feature>